<feature type="chain" id="PRO_5044462954" evidence="1">
    <location>
        <begin position="23"/>
        <end position="165"/>
    </location>
</feature>
<dbReference type="InterPro" id="IPR006175">
    <property type="entry name" value="YjgF/YER057c/UK114"/>
</dbReference>
<proteinExistence type="predicted"/>
<evidence type="ECO:0000313" key="3">
    <source>
        <dbReference type="EMBL" id="QQZ49945.1"/>
    </source>
</evidence>
<evidence type="ECO:0000313" key="4">
    <source>
        <dbReference type="Proteomes" id="UP000622580"/>
    </source>
</evidence>
<dbReference type="InterPro" id="IPR035959">
    <property type="entry name" value="RutC-like_sf"/>
</dbReference>
<keyword evidence="4" id="KW-1185">Reference proteome</keyword>
<evidence type="ECO:0000256" key="1">
    <source>
        <dbReference type="SAM" id="SignalP"/>
    </source>
</evidence>
<reference evidence="2" key="2">
    <citation type="submission" date="2021-04" db="EMBL/GenBank/DDBJ databases">
        <title>Draft genome assembly of strain Phenylobacterium sp. 20VBR1 using MiniION and Illumina platforms.</title>
        <authorList>
            <person name="Thomas F.A."/>
            <person name="Krishnan K.P."/>
            <person name="Sinha R.K."/>
        </authorList>
    </citation>
    <scope>NUCLEOTIDE SEQUENCE</scope>
    <source>
        <strain evidence="2">20VBR1</strain>
    </source>
</reference>
<keyword evidence="1" id="KW-0732">Signal</keyword>
<organism evidence="2 4">
    <name type="scientific">Phenylobacterium glaciei</name>
    <dbReference type="NCBI Taxonomy" id="2803784"/>
    <lineage>
        <taxon>Bacteria</taxon>
        <taxon>Pseudomonadati</taxon>
        <taxon>Pseudomonadota</taxon>
        <taxon>Alphaproteobacteria</taxon>
        <taxon>Caulobacterales</taxon>
        <taxon>Caulobacteraceae</taxon>
        <taxon>Phenylobacterium</taxon>
    </lineage>
</organism>
<dbReference type="GO" id="GO:0019239">
    <property type="term" value="F:deaminase activity"/>
    <property type="evidence" value="ECO:0007669"/>
    <property type="project" value="TreeGrafter"/>
</dbReference>
<feature type="signal peptide" evidence="1">
    <location>
        <begin position="1"/>
        <end position="22"/>
    </location>
</feature>
<dbReference type="RefSeq" id="WP_215342351.1">
    <property type="nucleotide sequence ID" value="NZ_JAGSGD010000001.1"/>
</dbReference>
<evidence type="ECO:0000313" key="2">
    <source>
        <dbReference type="EMBL" id="MBR7621292.1"/>
    </source>
</evidence>
<gene>
    <name evidence="2" type="ORF">JKL49_18005</name>
    <name evidence="3" type="ORF">JKL49_25150</name>
</gene>
<sequence>MRRLILAALLPVLAAAAVPASAADAIVRVGPPTAAILQGAVVPAGYDIFYVSGQTPPPLNAGAPAGTPVEFGDTKTQTIGIMKKIDAVLKTQGYTMGDVVMMRVYLVGDPAKGGKMDFAGMMEGYTQFFGSPDQPNKVARVTMQVAALVAPGMLAEIEVQAAKKK</sequence>
<dbReference type="PANTHER" id="PTHR11803">
    <property type="entry name" value="2-IMINOBUTANOATE/2-IMINOPROPANOATE DEAMINASE RIDA"/>
    <property type="match status" value="1"/>
</dbReference>
<dbReference type="Gene3D" id="3.30.1330.40">
    <property type="entry name" value="RutC-like"/>
    <property type="match status" value="1"/>
</dbReference>
<dbReference type="EMBL" id="CP068570">
    <property type="protein sequence ID" value="QQZ49945.1"/>
    <property type="molecule type" value="Genomic_DNA"/>
</dbReference>
<protein>
    <submittedName>
        <fullName evidence="2">RidA family protein</fullName>
    </submittedName>
</protein>
<dbReference type="AlphaFoldDB" id="A0A941D450"/>
<dbReference type="EMBL" id="JAGSGD010000001">
    <property type="protein sequence ID" value="MBR7621292.1"/>
    <property type="molecule type" value="Genomic_DNA"/>
</dbReference>
<dbReference type="SUPFAM" id="SSF55298">
    <property type="entry name" value="YjgF-like"/>
    <property type="match status" value="1"/>
</dbReference>
<name>A0A941D450_9CAUL</name>
<reference evidence="3" key="1">
    <citation type="submission" date="2021-01" db="EMBL/GenBank/DDBJ databases">
        <title>Genome sequence of Phenylobacterium sp. 20VBR1 isolated from a valley glaceir, Ny-Alesund, Svalbard.</title>
        <authorList>
            <person name="Thomas F.A."/>
            <person name="Krishnan K.P."/>
            <person name="Sinha R.K."/>
        </authorList>
    </citation>
    <scope>NUCLEOTIDE SEQUENCE</scope>
    <source>
        <strain evidence="3">20VBR1</strain>
    </source>
</reference>
<dbReference type="Pfam" id="PF01042">
    <property type="entry name" value="Ribonuc_L-PSP"/>
    <property type="match status" value="1"/>
</dbReference>
<dbReference type="Proteomes" id="UP000622580">
    <property type="component" value="Unassembled WGS sequence"/>
</dbReference>
<dbReference type="GO" id="GO:0005829">
    <property type="term" value="C:cytosol"/>
    <property type="evidence" value="ECO:0007669"/>
    <property type="project" value="TreeGrafter"/>
</dbReference>
<dbReference type="PANTHER" id="PTHR11803:SF59">
    <property type="entry name" value="ENDORIBONUCLEASE"/>
    <property type="match status" value="1"/>
</dbReference>
<accession>A0A941D450</accession>
<dbReference type="CDD" id="cd06151">
    <property type="entry name" value="YjgF_YER057c_UK114_like_3"/>
    <property type="match status" value="1"/>
</dbReference>